<organism evidence="1 2">
    <name type="scientific">Echinops telfairi</name>
    <name type="common">Lesser hedgehog tenrec</name>
    <dbReference type="NCBI Taxonomy" id="9371"/>
    <lineage>
        <taxon>Eukaryota</taxon>
        <taxon>Metazoa</taxon>
        <taxon>Chordata</taxon>
        <taxon>Craniata</taxon>
        <taxon>Vertebrata</taxon>
        <taxon>Euteleostomi</taxon>
        <taxon>Mammalia</taxon>
        <taxon>Eutheria</taxon>
        <taxon>Afrotheria</taxon>
        <taxon>Tenrecidae</taxon>
        <taxon>Tenrecinae</taxon>
        <taxon>Echinops</taxon>
    </lineage>
</organism>
<evidence type="ECO:0000313" key="2">
    <source>
        <dbReference type="RefSeq" id="XP_045148310.1"/>
    </source>
</evidence>
<dbReference type="RefSeq" id="XP_045148310.1">
    <property type="nucleotide sequence ID" value="XM_045292375.1"/>
</dbReference>
<gene>
    <name evidence="2" type="primary">LOC123521944</name>
</gene>
<evidence type="ECO:0000313" key="1">
    <source>
        <dbReference type="Proteomes" id="UP000694863"/>
    </source>
</evidence>
<dbReference type="Proteomes" id="UP000694863">
    <property type="component" value="Unplaced"/>
</dbReference>
<accession>A0AC55D992</accession>
<name>A0AC55D992_ECHTE</name>
<keyword evidence="1" id="KW-1185">Reference proteome</keyword>
<proteinExistence type="predicted"/>
<sequence length="163" mass="17797">MLCTSAPWDSISQKVLRSALGLHFPEVPGGGPPWVTGAQLLLNLDPRRWQVRSSGACEGLWSPCGVRRRGWACPGPGKNWDVRPRSAVSGLHPSPREVPGEDSSVLEVLKAMSLGSFLFRDVAITFSQDEWAQLAPAQRDLYRDVMLETYSNLVSLGEVLAGI</sequence>
<protein>
    <submittedName>
        <fullName evidence="2">Zinc finger protein 565-like</fullName>
    </submittedName>
</protein>
<reference evidence="2" key="1">
    <citation type="submission" date="2025-08" db="UniProtKB">
        <authorList>
            <consortium name="RefSeq"/>
        </authorList>
    </citation>
    <scope>IDENTIFICATION</scope>
</reference>